<organism evidence="1">
    <name type="scientific">Spironucleus salmonicida</name>
    <dbReference type="NCBI Taxonomy" id="348837"/>
    <lineage>
        <taxon>Eukaryota</taxon>
        <taxon>Metamonada</taxon>
        <taxon>Diplomonadida</taxon>
        <taxon>Hexamitidae</taxon>
        <taxon>Hexamitinae</taxon>
        <taxon>Spironucleus</taxon>
    </lineage>
</organism>
<dbReference type="SUPFAM" id="SSF50475">
    <property type="entry name" value="FMN-binding split barrel"/>
    <property type="match status" value="1"/>
</dbReference>
<keyword evidence="3" id="KW-1185">Reference proteome</keyword>
<evidence type="ECO:0000313" key="1">
    <source>
        <dbReference type="EMBL" id="EST46985.1"/>
    </source>
</evidence>
<dbReference type="Gene3D" id="2.30.110.10">
    <property type="entry name" value="Electron Transport, Fmn-binding Protein, Chain A"/>
    <property type="match status" value="1"/>
</dbReference>
<dbReference type="Proteomes" id="UP000018208">
    <property type="component" value="Unassembled WGS sequence"/>
</dbReference>
<evidence type="ECO:0000313" key="3">
    <source>
        <dbReference type="Proteomes" id="UP000018208"/>
    </source>
</evidence>
<reference evidence="1 2" key="1">
    <citation type="journal article" date="2014" name="PLoS Genet.">
        <title>The Genome of Spironucleus salmonicida Highlights a Fish Pathogen Adapted to Fluctuating Environments.</title>
        <authorList>
            <person name="Xu F."/>
            <person name="Jerlstrom-Hultqvist J."/>
            <person name="Einarsson E."/>
            <person name="Astvaldsson A."/>
            <person name="Svard S.G."/>
            <person name="Andersson J.O."/>
        </authorList>
    </citation>
    <scope>NUCLEOTIDE SEQUENCE</scope>
    <source>
        <strain evidence="2">ATCC 50377</strain>
    </source>
</reference>
<dbReference type="InterPro" id="IPR012349">
    <property type="entry name" value="Split_barrel_FMN-bd"/>
</dbReference>
<reference evidence="2" key="2">
    <citation type="submission" date="2020-12" db="EMBL/GenBank/DDBJ databases">
        <title>New Spironucleus salmonicida genome in near-complete chromosomes.</title>
        <authorList>
            <person name="Xu F."/>
            <person name="Kurt Z."/>
            <person name="Jimenez-Gonzalez A."/>
            <person name="Astvaldsson A."/>
            <person name="Andersson J.O."/>
            <person name="Svard S.G."/>
        </authorList>
    </citation>
    <scope>NUCLEOTIDE SEQUENCE</scope>
    <source>
        <strain evidence="2">ATCC 50377</strain>
    </source>
</reference>
<name>V6LQX1_9EUKA</name>
<dbReference type="VEuPathDB" id="GiardiaDB:SS50377_21944"/>
<dbReference type="EMBL" id="AUWU02000002">
    <property type="protein sequence ID" value="KAH0576381.1"/>
    <property type="molecule type" value="Genomic_DNA"/>
</dbReference>
<gene>
    <name evidence="1" type="ORF">SS50377_12937</name>
    <name evidence="2" type="ORF">SS50377_21944</name>
</gene>
<proteinExistence type="predicted"/>
<protein>
    <recommendedName>
        <fullName evidence="4">Pyridoxamine 5'-phosphate oxidase putative domain-containing protein</fullName>
    </recommendedName>
</protein>
<evidence type="ECO:0008006" key="4">
    <source>
        <dbReference type="Google" id="ProtNLM"/>
    </source>
</evidence>
<dbReference type="AlphaFoldDB" id="V6LQX1"/>
<sequence length="137" mass="15168">MSIWSEIEQINQKSDNKGAILTICKGGYPHFNQMMITSSASLQRFVFTVSKTSKIAQSLLDNDRGTMLIGDLCSQDHASLSGQLQVLENTPANARVFEESFTPEVQQYLQDAGRIVVVMQVQHVQTCRGGKTTETTI</sequence>
<dbReference type="EMBL" id="KI546053">
    <property type="protein sequence ID" value="EST46985.1"/>
    <property type="molecule type" value="Genomic_DNA"/>
</dbReference>
<evidence type="ECO:0000313" key="2">
    <source>
        <dbReference type="EMBL" id="KAH0576381.1"/>
    </source>
</evidence>
<accession>V6LQX1</accession>